<gene>
    <name evidence="1" type="ORF">MNB_SUP05-5-748</name>
</gene>
<proteinExistence type="predicted"/>
<protein>
    <recommendedName>
        <fullName evidence="2">PDZ domain-containing protein</fullName>
    </recommendedName>
</protein>
<dbReference type="AlphaFoldDB" id="A0A1W1BW42"/>
<accession>A0A1W1BW42</accession>
<name>A0A1W1BW42_9ZZZZ</name>
<evidence type="ECO:0008006" key="2">
    <source>
        <dbReference type="Google" id="ProtNLM"/>
    </source>
</evidence>
<dbReference type="Gene3D" id="2.30.42.10">
    <property type="match status" value="1"/>
</dbReference>
<dbReference type="SUPFAM" id="SSF50156">
    <property type="entry name" value="PDZ domain-like"/>
    <property type="match status" value="1"/>
</dbReference>
<organism evidence="1">
    <name type="scientific">hydrothermal vent metagenome</name>
    <dbReference type="NCBI Taxonomy" id="652676"/>
    <lineage>
        <taxon>unclassified sequences</taxon>
        <taxon>metagenomes</taxon>
        <taxon>ecological metagenomes</taxon>
    </lineage>
</organism>
<reference evidence="1" key="1">
    <citation type="submission" date="2016-10" db="EMBL/GenBank/DDBJ databases">
        <authorList>
            <person name="de Groot N.N."/>
        </authorList>
    </citation>
    <scope>NUCLEOTIDE SEQUENCE</scope>
</reference>
<sequence>MKFLLLILLSFNIFAEKNIELSTNDKTTFKEKAFLGIAYRVVDVKYKKYSFGYEVMRVLKDTPADIIGLKNKDIIVGFEGLDLTKVAVKDRHSFLSKTIKAKNIGDEFSFIVLRQHKDIVQNSDKVLGSIKELKRIIDTQSIESHLIFSVNNSIEILKFSAKLSIQANVSPDKVPKNDDLFPFYKTLKNKYADLILKTIYNNGLQEKYDNLLQRYAKNELWDEGFRLDLFRYLHRDPLKLMPVIDSRLEWLEKTSKKPSVSNIIKESADWLDVTSTFKALSFPTKFDKRTQSDFIVNTINEVEALRKKAFAKLTKNELSFLKNQVPQILTRFKKSFYIDRVDEEEDRENNIKVINLTKKIQLNYLFEAGFKLAQLANKDWLLKLKWLFNLDKQNLELETKAGKVLLGGFGNNKYTGKYAFLVDYEGNDFYYKNTSIVNNGLSLIVDLKGNDEYQNTRNYAQGSAFMGIGILIDKEGDDVYSTISRSQGFSLLGIGILQDEKGEDKYFANHFAQAVSFWGVGVLKDMQGNDNYYSNIYSQAVGGVKGFGLLLDNQGNDNYHSLGEKESSYRVSGVFEGASQGVGIGFRGYASGGVGVLLDLDGNDNFRSGNFSQGVGYFYGLGVIKNAGKGDDIYRASRYSQGASAHSAIGLLIDDKGNDNYFSMSGVSQSAAWDLSLSGLWDKKGNDVYRGSPAFSSQNGFSLLIDEQGNDNYLGISGGQTNDYHGGSSFGVFIDAKGNDKYSNSQIYKNNKSNIKRHYGLFFDFN</sequence>
<dbReference type="EMBL" id="FPHJ01000023">
    <property type="protein sequence ID" value="SFV57820.1"/>
    <property type="molecule type" value="Genomic_DNA"/>
</dbReference>
<evidence type="ECO:0000313" key="1">
    <source>
        <dbReference type="EMBL" id="SFV57820.1"/>
    </source>
</evidence>
<dbReference type="InterPro" id="IPR036034">
    <property type="entry name" value="PDZ_sf"/>
</dbReference>